<proteinExistence type="predicted"/>
<name>A0A9N7Z318_PLEPL</name>
<sequence>MTRRRTLTTEQEETGLSWGEASTVARDWDVWKKLIAAICPTGSQCGERPVTEPLAKYPRLKAVPLATRLNGSFLPPLVHIRGRMGSTGHPAEILCLEHNVILCPFPFLWQSMKEAAAAAQHITGYQQRLQPGGGDQ</sequence>
<reference evidence="1" key="1">
    <citation type="submission" date="2020-03" db="EMBL/GenBank/DDBJ databases">
        <authorList>
            <person name="Weist P."/>
        </authorList>
    </citation>
    <scope>NUCLEOTIDE SEQUENCE</scope>
</reference>
<evidence type="ECO:0000313" key="1">
    <source>
        <dbReference type="EMBL" id="CAB1447049.1"/>
    </source>
</evidence>
<comment type="caution">
    <text evidence="1">The sequence shown here is derived from an EMBL/GenBank/DDBJ whole genome shotgun (WGS) entry which is preliminary data.</text>
</comment>
<evidence type="ECO:0000313" key="2">
    <source>
        <dbReference type="Proteomes" id="UP001153269"/>
    </source>
</evidence>
<protein>
    <submittedName>
        <fullName evidence="1">Uncharacterized protein</fullName>
    </submittedName>
</protein>
<accession>A0A9N7Z318</accession>
<dbReference type="EMBL" id="CADEAL010003935">
    <property type="protein sequence ID" value="CAB1447049.1"/>
    <property type="molecule type" value="Genomic_DNA"/>
</dbReference>
<gene>
    <name evidence="1" type="ORF">PLEPLA_LOCUS34747</name>
</gene>
<dbReference type="Proteomes" id="UP001153269">
    <property type="component" value="Unassembled WGS sequence"/>
</dbReference>
<dbReference type="AlphaFoldDB" id="A0A9N7Z318"/>
<keyword evidence="2" id="KW-1185">Reference proteome</keyword>
<organism evidence="1 2">
    <name type="scientific">Pleuronectes platessa</name>
    <name type="common">European plaice</name>
    <dbReference type="NCBI Taxonomy" id="8262"/>
    <lineage>
        <taxon>Eukaryota</taxon>
        <taxon>Metazoa</taxon>
        <taxon>Chordata</taxon>
        <taxon>Craniata</taxon>
        <taxon>Vertebrata</taxon>
        <taxon>Euteleostomi</taxon>
        <taxon>Actinopterygii</taxon>
        <taxon>Neopterygii</taxon>
        <taxon>Teleostei</taxon>
        <taxon>Neoteleostei</taxon>
        <taxon>Acanthomorphata</taxon>
        <taxon>Carangaria</taxon>
        <taxon>Pleuronectiformes</taxon>
        <taxon>Pleuronectoidei</taxon>
        <taxon>Pleuronectidae</taxon>
        <taxon>Pleuronectes</taxon>
    </lineage>
</organism>